<organism evidence="1 2">
    <name type="scientific">Skermanella stibiiresistens SB22</name>
    <dbReference type="NCBI Taxonomy" id="1385369"/>
    <lineage>
        <taxon>Bacteria</taxon>
        <taxon>Pseudomonadati</taxon>
        <taxon>Pseudomonadota</taxon>
        <taxon>Alphaproteobacteria</taxon>
        <taxon>Rhodospirillales</taxon>
        <taxon>Azospirillaceae</taxon>
        <taxon>Skermanella</taxon>
    </lineage>
</organism>
<accession>W9H601</accession>
<reference evidence="1 2" key="1">
    <citation type="submission" date="2013-08" db="EMBL/GenBank/DDBJ databases">
        <title>The genome sequence of Skermanella stibiiresistens.</title>
        <authorList>
            <person name="Zhu W."/>
            <person name="Wang G."/>
        </authorList>
    </citation>
    <scope>NUCLEOTIDE SEQUENCE [LARGE SCALE GENOMIC DNA]</scope>
    <source>
        <strain evidence="1 2">SB22</strain>
    </source>
</reference>
<name>W9H601_9PROT</name>
<comment type="caution">
    <text evidence="1">The sequence shown here is derived from an EMBL/GenBank/DDBJ whole genome shotgun (WGS) entry which is preliminary data.</text>
</comment>
<proteinExistence type="predicted"/>
<dbReference type="Proteomes" id="UP000019486">
    <property type="component" value="Unassembled WGS sequence"/>
</dbReference>
<dbReference type="RefSeq" id="WP_037449004.1">
    <property type="nucleotide sequence ID" value="NZ_AVFL01000004.1"/>
</dbReference>
<sequence length="80" mass="8903">MFTKFLTLVLLIVIVWFGFKFVTRANAIAAAKREMAARREAGLPRPRPHNAEEMIRCAACAVYVSATKASACGRPDCPYR</sequence>
<protein>
    <submittedName>
        <fullName evidence="1">Uncharacterized protein</fullName>
    </submittedName>
</protein>
<dbReference type="STRING" id="1385369.N825_27555"/>
<dbReference type="EMBL" id="AVFL01000004">
    <property type="protein sequence ID" value="EWY41494.1"/>
    <property type="molecule type" value="Genomic_DNA"/>
</dbReference>
<dbReference type="OrthoDB" id="7366267at2"/>
<keyword evidence="2" id="KW-1185">Reference proteome</keyword>
<gene>
    <name evidence="1" type="ORF">N825_27555</name>
</gene>
<evidence type="ECO:0000313" key="2">
    <source>
        <dbReference type="Proteomes" id="UP000019486"/>
    </source>
</evidence>
<dbReference type="AlphaFoldDB" id="W9H601"/>
<evidence type="ECO:0000313" key="1">
    <source>
        <dbReference type="EMBL" id="EWY41494.1"/>
    </source>
</evidence>